<dbReference type="InterPro" id="IPR041118">
    <property type="entry name" value="Rx_N"/>
</dbReference>
<keyword evidence="2" id="KW-0433">Leucine-rich repeat</keyword>
<organism evidence="11 12">
    <name type="scientific">Salvia divinorum</name>
    <name type="common">Maria pastora</name>
    <name type="synonym">Diviner's sage</name>
    <dbReference type="NCBI Taxonomy" id="28513"/>
    <lineage>
        <taxon>Eukaryota</taxon>
        <taxon>Viridiplantae</taxon>
        <taxon>Streptophyta</taxon>
        <taxon>Embryophyta</taxon>
        <taxon>Tracheophyta</taxon>
        <taxon>Spermatophyta</taxon>
        <taxon>Magnoliopsida</taxon>
        <taxon>eudicotyledons</taxon>
        <taxon>Gunneridae</taxon>
        <taxon>Pentapetalae</taxon>
        <taxon>asterids</taxon>
        <taxon>lamiids</taxon>
        <taxon>Lamiales</taxon>
        <taxon>Lamiaceae</taxon>
        <taxon>Nepetoideae</taxon>
        <taxon>Mentheae</taxon>
        <taxon>Salviinae</taxon>
        <taxon>Salvia</taxon>
        <taxon>Salvia subgen. Calosphace</taxon>
    </lineage>
</organism>
<evidence type="ECO:0000256" key="1">
    <source>
        <dbReference type="ARBA" id="ARBA00008894"/>
    </source>
</evidence>
<dbReference type="FunFam" id="1.10.10.10:FF:000322">
    <property type="entry name" value="Probable disease resistance protein At1g63360"/>
    <property type="match status" value="1"/>
</dbReference>
<dbReference type="Gene3D" id="3.40.50.300">
    <property type="entry name" value="P-loop containing nucleotide triphosphate hydrolases"/>
    <property type="match status" value="1"/>
</dbReference>
<evidence type="ECO:0000259" key="8">
    <source>
        <dbReference type="Pfam" id="PF18052"/>
    </source>
</evidence>
<feature type="domain" description="Disease resistance protein winged helix" evidence="9">
    <location>
        <begin position="419"/>
        <end position="489"/>
    </location>
</feature>
<evidence type="ECO:0000259" key="7">
    <source>
        <dbReference type="Pfam" id="PF00931"/>
    </source>
</evidence>
<dbReference type="Gene3D" id="1.20.5.4130">
    <property type="match status" value="1"/>
</dbReference>
<dbReference type="InterPro" id="IPR058922">
    <property type="entry name" value="WHD_DRP"/>
</dbReference>
<dbReference type="InterPro" id="IPR032675">
    <property type="entry name" value="LRR_dom_sf"/>
</dbReference>
<dbReference type="GO" id="GO:0051607">
    <property type="term" value="P:defense response to virus"/>
    <property type="evidence" value="ECO:0007669"/>
    <property type="project" value="UniProtKB-ARBA"/>
</dbReference>
<evidence type="ECO:0000256" key="3">
    <source>
        <dbReference type="ARBA" id="ARBA00022737"/>
    </source>
</evidence>
<evidence type="ECO:0000256" key="5">
    <source>
        <dbReference type="ARBA" id="ARBA00022821"/>
    </source>
</evidence>
<feature type="domain" description="Disease resistance N-terminal" evidence="8">
    <location>
        <begin position="5"/>
        <end position="94"/>
    </location>
</feature>
<dbReference type="Gene3D" id="1.10.8.430">
    <property type="entry name" value="Helical domain of apoptotic protease-activating factors"/>
    <property type="match status" value="1"/>
</dbReference>
<keyword evidence="3" id="KW-0677">Repeat</keyword>
<dbReference type="Gene3D" id="3.80.10.10">
    <property type="entry name" value="Ribonuclease Inhibitor"/>
    <property type="match status" value="1"/>
</dbReference>
<dbReference type="PRINTS" id="PR00364">
    <property type="entry name" value="DISEASERSIST"/>
</dbReference>
<dbReference type="InterPro" id="IPR038005">
    <property type="entry name" value="RX-like_CC"/>
</dbReference>
<dbReference type="FunFam" id="3.40.50.300:FF:001091">
    <property type="entry name" value="Probable disease resistance protein At1g61300"/>
    <property type="match status" value="1"/>
</dbReference>
<protein>
    <submittedName>
        <fullName evidence="11">Disease resistance RPP13-like protein 3</fullName>
    </submittedName>
</protein>
<dbReference type="SUPFAM" id="SSF52058">
    <property type="entry name" value="L domain-like"/>
    <property type="match status" value="1"/>
</dbReference>
<keyword evidence="12" id="KW-1185">Reference proteome</keyword>
<dbReference type="Pfam" id="PF00931">
    <property type="entry name" value="NB-ARC"/>
    <property type="match status" value="1"/>
</dbReference>
<evidence type="ECO:0000259" key="10">
    <source>
        <dbReference type="Pfam" id="PF23598"/>
    </source>
</evidence>
<keyword evidence="6" id="KW-0067">ATP-binding</keyword>
<gene>
    <name evidence="11" type="ORF">AAHA92_03709</name>
</gene>
<dbReference type="Gene3D" id="1.10.10.10">
    <property type="entry name" value="Winged helix-like DNA-binding domain superfamily/Winged helix DNA-binding domain"/>
    <property type="match status" value="1"/>
</dbReference>
<dbReference type="GO" id="GO:0005524">
    <property type="term" value="F:ATP binding"/>
    <property type="evidence" value="ECO:0007669"/>
    <property type="project" value="UniProtKB-KW"/>
</dbReference>
<comment type="caution">
    <text evidence="11">The sequence shown here is derived from an EMBL/GenBank/DDBJ whole genome shotgun (WGS) entry which is preliminary data.</text>
</comment>
<dbReference type="EMBL" id="JBEAFC010000002">
    <property type="protein sequence ID" value="KAL1568330.1"/>
    <property type="molecule type" value="Genomic_DNA"/>
</dbReference>
<dbReference type="Proteomes" id="UP001567538">
    <property type="component" value="Unassembled WGS sequence"/>
</dbReference>
<dbReference type="Pfam" id="PF23559">
    <property type="entry name" value="WHD_DRP"/>
    <property type="match status" value="1"/>
</dbReference>
<evidence type="ECO:0000256" key="4">
    <source>
        <dbReference type="ARBA" id="ARBA00022741"/>
    </source>
</evidence>
<reference evidence="11 12" key="1">
    <citation type="submission" date="2024-06" db="EMBL/GenBank/DDBJ databases">
        <title>A chromosome level genome sequence of Diviner's sage (Salvia divinorum).</title>
        <authorList>
            <person name="Ford S.A."/>
            <person name="Ro D.-K."/>
            <person name="Ness R.W."/>
            <person name="Phillips M.A."/>
        </authorList>
    </citation>
    <scope>NUCLEOTIDE SEQUENCE [LARGE SCALE GENOMIC DNA]</scope>
    <source>
        <strain evidence="11">SAF-2024a</strain>
        <tissue evidence="11">Leaf</tissue>
    </source>
</reference>
<dbReference type="Pfam" id="PF23598">
    <property type="entry name" value="LRR_14"/>
    <property type="match status" value="1"/>
</dbReference>
<sequence length="894" mass="102232">MADAAVEFLLENLQQLLLYHVHLIKDAKDQVERLERDLRLFKSFLKGSTKKRRREDSLRELVCQIRDVVYEAEDVIDAFVTQATESSSRNRFARAFHSPVKLLSIAKEVEKVGAKVRDIYGDRGKFDFATLNLADGGHEESEAPVPRQDGVVGFEDEAEKIIGYIKEERDELDVISIIGMPGLGKTTLAWKIYHDPDIQYEFPTRVWVYVSQEFSRKDVFLSMLKQLMRPTEDMYRKNDQELAQLVAEHLQRGKFLIVMDDVWTSEDWDKLIVALPRCNKLGKVLITSRHKEVAWHVNHDRGPYNLRFLTTEESWLLLQLEVFGKAEWPSPKIEVLGKVIVRQCGCLPLAIVVIGGILAKKYSASHEMSAKVKAWDKVSKSVSTYLTEEDPQRRMERIIALSYDKLPFHLRACFLYLGMFPEDFEISSWKLIRMWIAEGFIQPKTGLNLEETAENYLEELINRNLVRVDKRKPCGKVKTCRIHDMLRDFCKYEGGNGRENFLQEMKKTEGDFEPPISNVLTCRRLCIHSNVSRFVSSKPSGPHVRSFVCFSREDINLPVESCSTIPAAFKLLRVLEVKPIKMTKIPSDLYHLVHLRYITLSTTLAILPTAFSKLWNLQTLVVDTTSRTLDVKADIWKLLQLRHLKTSACTVLPKTGKASKEGEKLQTLSTISPQNCTEDVLDKCCNLKKLGIRGRLSLLVEGKSGSFESVGRLRNLERLKLVNDAFPHPPSEGQLSRLPPTYQFPPKLRILTLADTFLDWCHMSTLGLLENLEVLKLNSNAFNGKNWTAVDGHFRNLEVLHIGRTDLVIWEASAHHFPNLRCVQLHNCERLQYIPIGLADIPSLQLLDLYRTEYAAASALKINEKKILDASTRQEGDEQSITAVFKLTIFPSAV</sequence>
<dbReference type="InterPro" id="IPR055414">
    <property type="entry name" value="LRR_R13L4/SHOC2-like"/>
</dbReference>
<accession>A0ABD1II04</accession>
<comment type="similarity">
    <text evidence="1">Belongs to the disease resistance NB-LRR family.</text>
</comment>
<keyword evidence="4" id="KW-0547">Nucleotide-binding</keyword>
<dbReference type="InterPro" id="IPR044974">
    <property type="entry name" value="Disease_R_plants"/>
</dbReference>
<name>A0ABD1II04_SALDI</name>
<dbReference type="InterPro" id="IPR027417">
    <property type="entry name" value="P-loop_NTPase"/>
</dbReference>
<dbReference type="InterPro" id="IPR002182">
    <property type="entry name" value="NB-ARC"/>
</dbReference>
<dbReference type="PANTHER" id="PTHR23155">
    <property type="entry name" value="DISEASE RESISTANCE PROTEIN RP"/>
    <property type="match status" value="1"/>
</dbReference>
<evidence type="ECO:0000313" key="12">
    <source>
        <dbReference type="Proteomes" id="UP001567538"/>
    </source>
</evidence>
<feature type="domain" description="Disease resistance R13L4/SHOC-2-like LRR" evidence="10">
    <location>
        <begin position="543"/>
        <end position="850"/>
    </location>
</feature>
<evidence type="ECO:0000259" key="9">
    <source>
        <dbReference type="Pfam" id="PF23559"/>
    </source>
</evidence>
<dbReference type="SUPFAM" id="SSF52540">
    <property type="entry name" value="P-loop containing nucleoside triphosphate hydrolases"/>
    <property type="match status" value="1"/>
</dbReference>
<evidence type="ECO:0000256" key="2">
    <source>
        <dbReference type="ARBA" id="ARBA00022614"/>
    </source>
</evidence>
<feature type="domain" description="NB-ARC" evidence="7">
    <location>
        <begin position="155"/>
        <end position="325"/>
    </location>
</feature>
<dbReference type="InterPro" id="IPR042197">
    <property type="entry name" value="Apaf_helical"/>
</dbReference>
<evidence type="ECO:0000313" key="11">
    <source>
        <dbReference type="EMBL" id="KAL1568330.1"/>
    </source>
</evidence>
<proteinExistence type="inferred from homology"/>
<keyword evidence="5" id="KW-0611">Plant defense</keyword>
<dbReference type="Pfam" id="PF18052">
    <property type="entry name" value="Rx_N"/>
    <property type="match status" value="1"/>
</dbReference>
<dbReference type="InterPro" id="IPR036388">
    <property type="entry name" value="WH-like_DNA-bd_sf"/>
</dbReference>
<dbReference type="PANTHER" id="PTHR23155:SF1193">
    <property type="entry name" value="DISEASE RESISTANCE PROTEIN RPP13-RELATED"/>
    <property type="match status" value="1"/>
</dbReference>
<dbReference type="CDD" id="cd14798">
    <property type="entry name" value="RX-CC_like"/>
    <property type="match status" value="1"/>
</dbReference>
<dbReference type="AlphaFoldDB" id="A0ABD1II04"/>
<evidence type="ECO:0000256" key="6">
    <source>
        <dbReference type="ARBA" id="ARBA00022840"/>
    </source>
</evidence>